<proteinExistence type="predicted"/>
<comment type="caution">
    <text evidence="1">The sequence shown here is derived from an EMBL/GenBank/DDBJ whole genome shotgun (WGS) entry which is preliminary data.</text>
</comment>
<evidence type="ECO:0000313" key="1">
    <source>
        <dbReference type="EMBL" id="RTH27536.1"/>
    </source>
</evidence>
<dbReference type="EMBL" id="PELY01000071">
    <property type="protein sequence ID" value="RTH27536.1"/>
    <property type="molecule type" value="Genomic_DNA"/>
</dbReference>
<evidence type="ECO:0000313" key="2">
    <source>
        <dbReference type="Proteomes" id="UP000287306"/>
    </source>
</evidence>
<name>A0A430S1R8_THESC</name>
<accession>A0A430S1R8</accession>
<reference evidence="1 2" key="1">
    <citation type="journal article" date="2019" name="Extremophiles">
        <title>Biogeography of thermophiles and predominance of Thermus scotoductus in domestic water heaters.</title>
        <authorList>
            <person name="Wilpiszeski R.L."/>
            <person name="Zhang Z."/>
            <person name="House C.H."/>
        </authorList>
    </citation>
    <scope>NUCLEOTIDE SEQUENCE [LARGE SCALE GENOMIC DNA]</scope>
    <source>
        <strain evidence="1 2">25_S25</strain>
    </source>
</reference>
<gene>
    <name evidence="1" type="ORF">CSW38_03200</name>
</gene>
<protein>
    <submittedName>
        <fullName evidence="1">Uncharacterized protein</fullName>
    </submittedName>
</protein>
<dbReference type="AlphaFoldDB" id="A0A430S1R8"/>
<sequence>MVAQIALGLAREFKDPGSVKFYAWLLWGALRAEIYGLHERALEVVLWAVGRVREALAASLWGSRGQRIRRPGALLVSLLSERGLVDLFRRAPAWRVA</sequence>
<organism evidence="1 2">
    <name type="scientific">Thermus scotoductus</name>
    <dbReference type="NCBI Taxonomy" id="37636"/>
    <lineage>
        <taxon>Bacteria</taxon>
        <taxon>Thermotogati</taxon>
        <taxon>Deinococcota</taxon>
        <taxon>Deinococci</taxon>
        <taxon>Thermales</taxon>
        <taxon>Thermaceae</taxon>
        <taxon>Thermus</taxon>
    </lineage>
</organism>
<dbReference type="Proteomes" id="UP000287306">
    <property type="component" value="Unassembled WGS sequence"/>
</dbReference>